<dbReference type="PANTHER" id="PTHR42711:SF5">
    <property type="entry name" value="ABC TRANSPORTER ATP-BINDING PROTEIN NATA"/>
    <property type="match status" value="1"/>
</dbReference>
<organism evidence="6 7">
    <name type="scientific">Thermogymnomonas acidicola</name>
    <dbReference type="NCBI Taxonomy" id="399579"/>
    <lineage>
        <taxon>Archaea</taxon>
        <taxon>Methanobacteriati</taxon>
        <taxon>Thermoplasmatota</taxon>
        <taxon>Thermoplasmata</taxon>
        <taxon>Thermoplasmatales</taxon>
        <taxon>Thermogymnomonas</taxon>
    </lineage>
</organism>
<dbReference type="GO" id="GO:0005524">
    <property type="term" value="F:ATP binding"/>
    <property type="evidence" value="ECO:0007669"/>
    <property type="project" value="UniProtKB-KW"/>
</dbReference>
<dbReference type="InterPro" id="IPR050763">
    <property type="entry name" value="ABC_transporter_ATP-binding"/>
</dbReference>
<comment type="caution">
    <text evidence="6">The sequence shown here is derived from an EMBL/GenBank/DDBJ whole genome shotgun (WGS) entry which is preliminary data.</text>
</comment>
<evidence type="ECO:0000256" key="1">
    <source>
        <dbReference type="ARBA" id="ARBA00005417"/>
    </source>
</evidence>
<gene>
    <name evidence="6" type="ORF">GCM10007108_14550</name>
</gene>
<keyword evidence="4 6" id="KW-0067">ATP-binding</keyword>
<dbReference type="InterPro" id="IPR003593">
    <property type="entry name" value="AAA+_ATPase"/>
</dbReference>
<dbReference type="InterPro" id="IPR003439">
    <property type="entry name" value="ABC_transporter-like_ATP-bd"/>
</dbReference>
<dbReference type="Pfam" id="PF00005">
    <property type="entry name" value="ABC_tran"/>
    <property type="match status" value="1"/>
</dbReference>
<evidence type="ECO:0000256" key="4">
    <source>
        <dbReference type="ARBA" id="ARBA00022840"/>
    </source>
</evidence>
<dbReference type="AlphaFoldDB" id="A0AA37F9V6"/>
<dbReference type="InterPro" id="IPR027417">
    <property type="entry name" value="P-loop_NTPase"/>
</dbReference>
<dbReference type="EMBL" id="BMNY01000002">
    <property type="protein sequence ID" value="GGM77467.1"/>
    <property type="molecule type" value="Genomic_DNA"/>
</dbReference>
<keyword evidence="3" id="KW-0547">Nucleotide-binding</keyword>
<comment type="similarity">
    <text evidence="1">Belongs to the ABC transporter superfamily.</text>
</comment>
<evidence type="ECO:0000313" key="7">
    <source>
        <dbReference type="Proteomes" id="UP000632195"/>
    </source>
</evidence>
<dbReference type="PROSITE" id="PS50893">
    <property type="entry name" value="ABC_TRANSPORTER_2"/>
    <property type="match status" value="1"/>
</dbReference>
<evidence type="ECO:0000259" key="5">
    <source>
        <dbReference type="PROSITE" id="PS50893"/>
    </source>
</evidence>
<proteinExistence type="inferred from homology"/>
<evidence type="ECO:0000256" key="2">
    <source>
        <dbReference type="ARBA" id="ARBA00022448"/>
    </source>
</evidence>
<name>A0AA37F9V6_9ARCH</name>
<dbReference type="RefSeq" id="WP_188681568.1">
    <property type="nucleotide sequence ID" value="NZ_BMNY01000002.1"/>
</dbReference>
<protein>
    <submittedName>
        <fullName evidence="6">Multidrug ABC transporter ATP-binding protein</fullName>
    </submittedName>
</protein>
<evidence type="ECO:0000256" key="3">
    <source>
        <dbReference type="ARBA" id="ARBA00022741"/>
    </source>
</evidence>
<dbReference type="Gene3D" id="3.40.50.300">
    <property type="entry name" value="P-loop containing nucleotide triphosphate hydrolases"/>
    <property type="match status" value="1"/>
</dbReference>
<dbReference type="PANTHER" id="PTHR42711">
    <property type="entry name" value="ABC TRANSPORTER ATP-BINDING PROTEIN"/>
    <property type="match status" value="1"/>
</dbReference>
<dbReference type="PROSITE" id="PS00211">
    <property type="entry name" value="ABC_TRANSPORTER_1"/>
    <property type="match status" value="1"/>
</dbReference>
<accession>A0AA37F9V6</accession>
<dbReference type="GO" id="GO:0016887">
    <property type="term" value="F:ATP hydrolysis activity"/>
    <property type="evidence" value="ECO:0007669"/>
    <property type="project" value="InterPro"/>
</dbReference>
<keyword evidence="7" id="KW-1185">Reference proteome</keyword>
<keyword evidence="2" id="KW-0813">Transport</keyword>
<reference evidence="6" key="1">
    <citation type="journal article" date="2014" name="Int. J. Syst. Evol. Microbiol.">
        <title>Complete genome sequence of Corynebacterium casei LMG S-19264T (=DSM 44701T), isolated from a smear-ripened cheese.</title>
        <authorList>
            <consortium name="US DOE Joint Genome Institute (JGI-PGF)"/>
            <person name="Walter F."/>
            <person name="Albersmeier A."/>
            <person name="Kalinowski J."/>
            <person name="Ruckert C."/>
        </authorList>
    </citation>
    <scope>NUCLEOTIDE SEQUENCE</scope>
    <source>
        <strain evidence="6">JCM 13583</strain>
    </source>
</reference>
<dbReference type="Proteomes" id="UP000632195">
    <property type="component" value="Unassembled WGS sequence"/>
</dbReference>
<dbReference type="SMART" id="SM00382">
    <property type="entry name" value="AAA"/>
    <property type="match status" value="1"/>
</dbReference>
<feature type="domain" description="ABC transporter" evidence="5">
    <location>
        <begin position="3"/>
        <end position="233"/>
    </location>
</feature>
<dbReference type="SUPFAM" id="SSF52540">
    <property type="entry name" value="P-loop containing nucleoside triphosphate hydrolases"/>
    <property type="match status" value="1"/>
</dbReference>
<sequence length="304" mass="33716">MEIETFSLSKTYDNGKQALRPIDISFRGPGIFSIIGLNGAGKTTLVRILATQLTPTSGTATVGGFDILRDTPRVREIIACVPQEARAVPWLTPLQTVSSYLMWRGYTYRESRQMALEALGRVGLSDEVRVKNRMLSGGMKRKVLVACAIASEAEVLFLDEPTTGLDHISRKDLWSILRDISRERTIVLTTHYLDEAESLSRSIAVMSHGRLLALGSMDDLRSMMKHPVSIRVYGPPPEVTLENGTVVRMEDGEQIFTDEGTAQEYVRVLISRGTRFYISPVTLNEVFESLVRGERGGEAHSPAD</sequence>
<dbReference type="InterPro" id="IPR017871">
    <property type="entry name" value="ABC_transporter-like_CS"/>
</dbReference>
<evidence type="ECO:0000313" key="6">
    <source>
        <dbReference type="EMBL" id="GGM77467.1"/>
    </source>
</evidence>
<reference evidence="6" key="2">
    <citation type="submission" date="2022-09" db="EMBL/GenBank/DDBJ databases">
        <authorList>
            <person name="Sun Q."/>
            <person name="Ohkuma M."/>
        </authorList>
    </citation>
    <scope>NUCLEOTIDE SEQUENCE</scope>
    <source>
        <strain evidence="6">JCM 13583</strain>
    </source>
</reference>